<dbReference type="EMBL" id="LXND01000043">
    <property type="protein sequence ID" value="OAD64126.1"/>
    <property type="molecule type" value="Genomic_DNA"/>
</dbReference>
<organism evidence="2 3">
    <name type="scientific">Pediococcus parvulus</name>
    <dbReference type="NCBI Taxonomy" id="54062"/>
    <lineage>
        <taxon>Bacteria</taxon>
        <taxon>Bacillati</taxon>
        <taxon>Bacillota</taxon>
        <taxon>Bacilli</taxon>
        <taxon>Lactobacillales</taxon>
        <taxon>Lactobacillaceae</taxon>
        <taxon>Pediococcus</taxon>
    </lineage>
</organism>
<feature type="transmembrane region" description="Helical" evidence="1">
    <location>
        <begin position="28"/>
        <end position="46"/>
    </location>
</feature>
<dbReference type="Proteomes" id="UP000077280">
    <property type="component" value="Unassembled WGS sequence"/>
</dbReference>
<evidence type="ECO:0000256" key="1">
    <source>
        <dbReference type="SAM" id="Phobius"/>
    </source>
</evidence>
<reference evidence="2 3" key="1">
    <citation type="submission" date="2016-05" db="EMBL/GenBank/DDBJ databases">
        <title>Draft genome sequence of Pediococcus parvulus 2.6, a probiotic beta-glucan producer strain.</title>
        <authorList>
            <person name="Mohedano M.L."/>
            <person name="Perez-Ramos A."/>
            <person name="Duenas M.T."/>
            <person name="Lamontanara A."/>
            <person name="Orru L."/>
            <person name="Spano G."/>
            <person name="Capozzi V."/>
            <person name="Lopez P."/>
        </authorList>
    </citation>
    <scope>NUCLEOTIDE SEQUENCE [LARGE SCALE GENOMIC DNA]</scope>
    <source>
        <strain evidence="2 3">2.6</strain>
    </source>
</reference>
<sequence length="72" mass="8102">MSLMIGDALVGSFNERASATALLLRERVMFTFTCIAIYICLEKLVYKRNKLSIKYIFNVGIRYGIFGLAVSS</sequence>
<keyword evidence="1" id="KW-1133">Transmembrane helix</keyword>
<comment type="caution">
    <text evidence="2">The sequence shown here is derived from an EMBL/GenBank/DDBJ whole genome shotgun (WGS) entry which is preliminary data.</text>
</comment>
<protein>
    <submittedName>
        <fullName evidence="2">Uncharacterized protein</fullName>
    </submittedName>
</protein>
<keyword evidence="1" id="KW-0812">Transmembrane</keyword>
<keyword evidence="1" id="KW-0472">Membrane</keyword>
<evidence type="ECO:0000313" key="3">
    <source>
        <dbReference type="Proteomes" id="UP000077280"/>
    </source>
</evidence>
<name>A0ABX2UFY2_9LACO</name>
<evidence type="ECO:0000313" key="2">
    <source>
        <dbReference type="EMBL" id="OAD64126.1"/>
    </source>
</evidence>
<keyword evidence="3" id="KW-1185">Reference proteome</keyword>
<proteinExistence type="predicted"/>
<accession>A0ABX2UFY2</accession>
<gene>
    <name evidence="2" type="ORF">A7K95_06315</name>
</gene>